<evidence type="ECO:0008006" key="4">
    <source>
        <dbReference type="Google" id="ProtNLM"/>
    </source>
</evidence>
<dbReference type="RefSeq" id="WP_379662606.1">
    <property type="nucleotide sequence ID" value="NZ_JBHUDG010000015.1"/>
</dbReference>
<dbReference type="Proteomes" id="UP001597118">
    <property type="component" value="Unassembled WGS sequence"/>
</dbReference>
<accession>A0ABW4IDH9</accession>
<keyword evidence="3" id="KW-1185">Reference proteome</keyword>
<protein>
    <recommendedName>
        <fullName evidence="4">DUF4468 domain-containing protein</fullName>
    </recommendedName>
</protein>
<proteinExistence type="predicted"/>
<feature type="signal peptide" evidence="1">
    <location>
        <begin position="1"/>
        <end position="22"/>
    </location>
</feature>
<comment type="caution">
    <text evidence="2">The sequence shown here is derived from an EMBL/GenBank/DDBJ whole genome shotgun (WGS) entry which is preliminary data.</text>
</comment>
<dbReference type="EMBL" id="JBHUDG010000015">
    <property type="protein sequence ID" value="MFD1630230.1"/>
    <property type="molecule type" value="Genomic_DNA"/>
</dbReference>
<evidence type="ECO:0000313" key="3">
    <source>
        <dbReference type="Proteomes" id="UP001597118"/>
    </source>
</evidence>
<gene>
    <name evidence="2" type="ORF">ACFSAH_10100</name>
</gene>
<evidence type="ECO:0000256" key="1">
    <source>
        <dbReference type="SAM" id="SignalP"/>
    </source>
</evidence>
<name>A0ABW4IDH9_9SPHI</name>
<reference evidence="3" key="1">
    <citation type="journal article" date="2019" name="Int. J. Syst. Evol. Microbiol.">
        <title>The Global Catalogue of Microorganisms (GCM) 10K type strain sequencing project: providing services to taxonomists for standard genome sequencing and annotation.</title>
        <authorList>
            <consortium name="The Broad Institute Genomics Platform"/>
            <consortium name="The Broad Institute Genome Sequencing Center for Infectious Disease"/>
            <person name="Wu L."/>
            <person name="Ma J."/>
        </authorList>
    </citation>
    <scope>NUCLEOTIDE SEQUENCE [LARGE SCALE GENOMIC DNA]</scope>
    <source>
        <strain evidence="3">CCUG 53762</strain>
    </source>
</reference>
<organism evidence="2 3">
    <name type="scientific">Pseudopedobacter beijingensis</name>
    <dbReference type="NCBI Taxonomy" id="1207056"/>
    <lineage>
        <taxon>Bacteria</taxon>
        <taxon>Pseudomonadati</taxon>
        <taxon>Bacteroidota</taxon>
        <taxon>Sphingobacteriia</taxon>
        <taxon>Sphingobacteriales</taxon>
        <taxon>Sphingobacteriaceae</taxon>
        <taxon>Pseudopedobacter</taxon>
    </lineage>
</organism>
<evidence type="ECO:0000313" key="2">
    <source>
        <dbReference type="EMBL" id="MFD1630230.1"/>
    </source>
</evidence>
<keyword evidence="1" id="KW-0732">Signal</keyword>
<feature type="chain" id="PRO_5047187323" description="DUF4468 domain-containing protein" evidence="1">
    <location>
        <begin position="23"/>
        <end position="412"/>
    </location>
</feature>
<sequence length="412" mass="47750">MKKIKRVLSLFMTLLLTNNLFSQDKNEVHFFGFRLSTYDMPVLVGVNEYKAYFKYSEDRRSQGRLIIDEKAKTFTIKWLSGEDWIAKFSKKQIKDGREDLYGDVTKIIYEGKWVDDGNECSLILIKTNSSGCITILNSVKVVDKYYGINTWKKIFMLGTSTCLYEDYGSSRYEKEQQIKAAETKEKERENKIKSKIYDLEEYAPEAYKSTLNKQREAIVKYFTSSSNISSEFPSYNTLASSEKKYARFKNTYNVNYKLINKSRESVSNDYVVVAGLRDIRTLKQIKLVDGNDSKLKLFNSASISIPTIEIEGYEVMTEANLKDVRVDFTRGLTEVKVKDNKVEFKKFLPEQDFHKILIDELKKKEANGKYLVKYEIQDIMGDKSVNVELEKKSKKVNSSWLLSGLLVGLLFL</sequence>